<dbReference type="EMBL" id="OX459119">
    <property type="protein sequence ID" value="CAI9094096.1"/>
    <property type="molecule type" value="Genomic_DNA"/>
</dbReference>
<dbReference type="Proteomes" id="UP001161247">
    <property type="component" value="Chromosome 2"/>
</dbReference>
<dbReference type="InterPro" id="IPR002347">
    <property type="entry name" value="SDR_fam"/>
</dbReference>
<dbReference type="SUPFAM" id="SSF51735">
    <property type="entry name" value="NAD(P)-binding Rossmann-fold domains"/>
    <property type="match status" value="1"/>
</dbReference>
<dbReference type="PANTHER" id="PTHR48476:SF1">
    <property type="entry name" value="SHORT-CHAIN DEHYDROGENASE TIC 32, CHLOROPLASTIC-LIKE"/>
    <property type="match status" value="1"/>
</dbReference>
<dbReference type="Pfam" id="PF00106">
    <property type="entry name" value="adh_short"/>
    <property type="match status" value="1"/>
</dbReference>
<dbReference type="PANTHER" id="PTHR48476">
    <property type="entry name" value="SHORT-CHAIN DEHYDROGENASE TIC 32, CHLOROPLASTIC-LIKE"/>
    <property type="match status" value="1"/>
</dbReference>
<gene>
    <name evidence="1" type="ORF">OLC1_LOCUS5348</name>
</gene>
<protein>
    <submittedName>
        <fullName evidence="1">OLC1v1029763C1</fullName>
    </submittedName>
</protein>
<accession>A0AAV1CF68</accession>
<evidence type="ECO:0000313" key="2">
    <source>
        <dbReference type="Proteomes" id="UP001161247"/>
    </source>
</evidence>
<organism evidence="1 2">
    <name type="scientific">Oldenlandia corymbosa var. corymbosa</name>
    <dbReference type="NCBI Taxonomy" id="529605"/>
    <lineage>
        <taxon>Eukaryota</taxon>
        <taxon>Viridiplantae</taxon>
        <taxon>Streptophyta</taxon>
        <taxon>Embryophyta</taxon>
        <taxon>Tracheophyta</taxon>
        <taxon>Spermatophyta</taxon>
        <taxon>Magnoliopsida</taxon>
        <taxon>eudicotyledons</taxon>
        <taxon>Gunneridae</taxon>
        <taxon>Pentapetalae</taxon>
        <taxon>asterids</taxon>
        <taxon>lamiids</taxon>
        <taxon>Gentianales</taxon>
        <taxon>Rubiaceae</taxon>
        <taxon>Rubioideae</taxon>
        <taxon>Spermacoceae</taxon>
        <taxon>Hedyotis-Oldenlandia complex</taxon>
        <taxon>Oldenlandia</taxon>
    </lineage>
</organism>
<reference evidence="1" key="1">
    <citation type="submission" date="2023-03" db="EMBL/GenBank/DDBJ databases">
        <authorList>
            <person name="Julca I."/>
        </authorList>
    </citation>
    <scope>NUCLEOTIDE SEQUENCE</scope>
</reference>
<dbReference type="InterPro" id="IPR036291">
    <property type="entry name" value="NAD(P)-bd_dom_sf"/>
</dbReference>
<proteinExistence type="predicted"/>
<keyword evidence="2" id="KW-1185">Reference proteome</keyword>
<name>A0AAV1CF68_OLDCO</name>
<evidence type="ECO:0000313" key="1">
    <source>
        <dbReference type="EMBL" id="CAI9094096.1"/>
    </source>
</evidence>
<dbReference type="InterPro" id="IPR055280">
    <property type="entry name" value="TIC32"/>
</dbReference>
<dbReference type="Gene3D" id="3.40.50.720">
    <property type="entry name" value="NAD(P)-binding Rossmann-like Domain"/>
    <property type="match status" value="2"/>
</dbReference>
<sequence length="214" mass="23608">MAVRHTDTGKSIKDEITKEICDAKIEVMALDLSSMASVRKFAAEYKATGQPLNILINNAGVWSSKFTLSKDGIELDFAGNHLGHFLLTNLLPDEERVPITVNSLHPGNIATNLMRENRLLMGIGKLFLGLFLKSIQQGATTTCYVALHPQVKGISGEYFADCNLSIASDLALNIELAQEVVEFQPQLDYSQILEWRESCASVNCFGFNGIPRME</sequence>
<dbReference type="AlphaFoldDB" id="A0AAV1CF68"/>